<dbReference type="Pfam" id="PF02845">
    <property type="entry name" value="CUE"/>
    <property type="match status" value="1"/>
</dbReference>
<dbReference type="EMBL" id="JARAOO010000003">
    <property type="protein sequence ID" value="KAJ7977439.1"/>
    <property type="molecule type" value="Genomic_DNA"/>
</dbReference>
<dbReference type="GO" id="GO:0043130">
    <property type="term" value="F:ubiquitin binding"/>
    <property type="evidence" value="ECO:0007669"/>
    <property type="project" value="InterPro"/>
</dbReference>
<feature type="compositionally biased region" description="Basic and acidic residues" evidence="2">
    <location>
        <begin position="149"/>
        <end position="167"/>
    </location>
</feature>
<sequence length="633" mass="69999">MGFNSVYRRLQEMFPQVDARLLRAVAIEHYRNVDVAVDVILSEIIPLMSNVSTSHSTPQHKSPGGPSNRLVRSEEKGNLLRHQHLVEETDAGLSSLPQSAADEDAANPIYSSVTVSGLLKEPLSTVSVPYDANDGNAGTEQPNSLESAQENHTESEELRSLENAQENHVETGLDAQEKLNVLMCVAGENLNCKQICTNLESTRMVSPEMSEETEPEKGPDMETTWTNNDANSSLTDSSDEWKDCEGPAADNYDVSIYENSQNAVTSDTDTLSVEISFAQPLHHVPRQTQNPSQCGMQLAVGSGTAISVSENLEGGCSFSKPDYTCVEDMISENYVVSQSNQVCKISLLEEIIEEAKTNKKILFSSMESLINLMRKVELQEKAADQAKMEAAQGGSSILIRVKDLKQLLEHAKEANNMHAGEVYGEKATLATEMNELQTLLLSLSDERDKSLAVLDEMHHTLEARLAAAEDLRKKAEQEKLEKEESARNVLAEQEAIMEKVVHESMQLKQEAEENSKLREFLMDRGSIVDMLQGEISVICQDVRLLKEKFDAHLPLSKSFTSCQTSCILASSGSSLKSVVSDLVIEQDELPDVLKNRSSTPSIDCLSPKSRLEDESGKAEHKALDDDWDWDFFD</sequence>
<gene>
    <name evidence="4" type="ORF">O6P43_007066</name>
</gene>
<dbReference type="InterPro" id="IPR009060">
    <property type="entry name" value="UBA-like_sf"/>
</dbReference>
<dbReference type="SUPFAM" id="SSF46934">
    <property type="entry name" value="UBA-like"/>
    <property type="match status" value="1"/>
</dbReference>
<protein>
    <submittedName>
        <fullName evidence="4">Ubiquitin system component Cue</fullName>
    </submittedName>
</protein>
<proteinExistence type="predicted"/>
<feature type="compositionally biased region" description="Polar residues" evidence="2">
    <location>
        <begin position="51"/>
        <end position="60"/>
    </location>
</feature>
<accession>A0AAD7VJ41</accession>
<feature type="region of interest" description="Disordered" evidence="2">
    <location>
        <begin position="126"/>
        <end position="167"/>
    </location>
</feature>
<feature type="compositionally biased region" description="Polar residues" evidence="2">
    <location>
        <begin position="136"/>
        <end position="148"/>
    </location>
</feature>
<reference evidence="4" key="1">
    <citation type="journal article" date="2023" name="Science">
        <title>Elucidation of the pathway for biosynthesis of saponin adjuvants from the soapbark tree.</title>
        <authorList>
            <person name="Reed J."/>
            <person name="Orme A."/>
            <person name="El-Demerdash A."/>
            <person name="Owen C."/>
            <person name="Martin L.B.B."/>
            <person name="Misra R.C."/>
            <person name="Kikuchi S."/>
            <person name="Rejzek M."/>
            <person name="Martin A.C."/>
            <person name="Harkess A."/>
            <person name="Leebens-Mack J."/>
            <person name="Louveau T."/>
            <person name="Stephenson M.J."/>
            <person name="Osbourn A."/>
        </authorList>
    </citation>
    <scope>NUCLEOTIDE SEQUENCE</scope>
    <source>
        <strain evidence="4">S10</strain>
    </source>
</reference>
<feature type="region of interest" description="Disordered" evidence="2">
    <location>
        <begin position="594"/>
        <end position="633"/>
    </location>
</feature>
<organism evidence="4 5">
    <name type="scientific">Quillaja saponaria</name>
    <name type="common">Soap bark tree</name>
    <dbReference type="NCBI Taxonomy" id="32244"/>
    <lineage>
        <taxon>Eukaryota</taxon>
        <taxon>Viridiplantae</taxon>
        <taxon>Streptophyta</taxon>
        <taxon>Embryophyta</taxon>
        <taxon>Tracheophyta</taxon>
        <taxon>Spermatophyta</taxon>
        <taxon>Magnoliopsida</taxon>
        <taxon>eudicotyledons</taxon>
        <taxon>Gunneridae</taxon>
        <taxon>Pentapetalae</taxon>
        <taxon>rosids</taxon>
        <taxon>fabids</taxon>
        <taxon>Fabales</taxon>
        <taxon>Quillajaceae</taxon>
        <taxon>Quillaja</taxon>
    </lineage>
</organism>
<dbReference type="InterPro" id="IPR003892">
    <property type="entry name" value="CUE"/>
</dbReference>
<dbReference type="Proteomes" id="UP001163823">
    <property type="component" value="Chromosome 3"/>
</dbReference>
<feature type="compositionally biased region" description="Basic and acidic residues" evidence="2">
    <location>
        <begin position="609"/>
        <end position="624"/>
    </location>
</feature>
<evidence type="ECO:0000259" key="3">
    <source>
        <dbReference type="PROSITE" id="PS51140"/>
    </source>
</evidence>
<feature type="coiled-coil region" evidence="1">
    <location>
        <begin position="458"/>
        <end position="510"/>
    </location>
</feature>
<dbReference type="PROSITE" id="PS51140">
    <property type="entry name" value="CUE"/>
    <property type="match status" value="1"/>
</dbReference>
<feature type="region of interest" description="Disordered" evidence="2">
    <location>
        <begin position="204"/>
        <end position="226"/>
    </location>
</feature>
<comment type="caution">
    <text evidence="4">The sequence shown here is derived from an EMBL/GenBank/DDBJ whole genome shotgun (WGS) entry which is preliminary data.</text>
</comment>
<dbReference type="Gene3D" id="1.10.8.10">
    <property type="entry name" value="DNA helicase RuvA subunit, C-terminal domain"/>
    <property type="match status" value="1"/>
</dbReference>
<dbReference type="PANTHER" id="PTHR48459:SF1">
    <property type="entry name" value="CUE DOMAIN-CONTAINING PROTEIN"/>
    <property type="match status" value="1"/>
</dbReference>
<feature type="region of interest" description="Disordered" evidence="2">
    <location>
        <begin position="51"/>
        <end position="71"/>
    </location>
</feature>
<evidence type="ECO:0000256" key="2">
    <source>
        <dbReference type="SAM" id="MobiDB-lite"/>
    </source>
</evidence>
<evidence type="ECO:0000313" key="4">
    <source>
        <dbReference type="EMBL" id="KAJ7977439.1"/>
    </source>
</evidence>
<evidence type="ECO:0000256" key="1">
    <source>
        <dbReference type="SAM" id="Coils"/>
    </source>
</evidence>
<feature type="domain" description="CUE" evidence="3">
    <location>
        <begin position="2"/>
        <end position="45"/>
    </location>
</feature>
<dbReference type="CDD" id="cd14279">
    <property type="entry name" value="CUE"/>
    <property type="match status" value="1"/>
</dbReference>
<dbReference type="KEGG" id="qsa:O6P43_007066"/>
<keyword evidence="5" id="KW-1185">Reference proteome</keyword>
<name>A0AAD7VJ41_QUISA</name>
<dbReference type="PANTHER" id="PTHR48459">
    <property type="entry name" value="CUE DOMAIN-CONTAINING PROTEIN"/>
    <property type="match status" value="1"/>
</dbReference>
<evidence type="ECO:0000313" key="5">
    <source>
        <dbReference type="Proteomes" id="UP001163823"/>
    </source>
</evidence>
<keyword evidence="1" id="KW-0175">Coiled coil</keyword>
<dbReference type="AlphaFoldDB" id="A0AAD7VJ41"/>